<dbReference type="InterPro" id="IPR005353">
    <property type="entry name" value="UPF0146"/>
</dbReference>
<evidence type="ECO:0000313" key="3">
    <source>
        <dbReference type="EMBL" id="KTG10790.1"/>
    </source>
</evidence>
<dbReference type="InterPro" id="IPR029063">
    <property type="entry name" value="SAM-dependent_MTases_sf"/>
</dbReference>
<sequence>MNNRRESALVSRLSTYDSLCEVGVGRRPDVARALADAGCAVTATDVREFPVPDGVRFVRDDIVTASESTPGDHYRVDALYALNLPPELHRPFRAVARAVSADCLFTTLGFDEPTVPVRREQLDGETLYVADADVRSGPSSKPKRR</sequence>
<evidence type="ECO:0000256" key="1">
    <source>
        <dbReference type="ARBA" id="ARBA00006969"/>
    </source>
</evidence>
<evidence type="ECO:0000313" key="4">
    <source>
        <dbReference type="Proteomes" id="UP000054387"/>
    </source>
</evidence>
<dbReference type="HAMAP" id="MF_00341">
    <property type="entry name" value="UPF0146"/>
    <property type="match status" value="1"/>
</dbReference>
<comment type="caution">
    <text evidence="3">The sequence shown here is derived from an EMBL/GenBank/DDBJ whole genome shotgun (WGS) entry which is preliminary data.</text>
</comment>
<reference evidence="3 4" key="1">
    <citation type="submission" date="2015-12" db="EMBL/GenBank/DDBJ databases">
        <title>Haloprofundus marisrubri gen. nov., sp. nov., an extremely halophilic archaeon isolated from the Discovery deep brine-seawater interface in the Red Sea.</title>
        <authorList>
            <person name="Zhang G."/>
            <person name="Stingl U."/>
            <person name="Rashid M."/>
        </authorList>
    </citation>
    <scope>NUCLEOTIDE SEQUENCE [LARGE SCALE GENOMIC DNA]</scope>
    <source>
        <strain evidence="3 4">SB9</strain>
    </source>
</reference>
<accession>A0A0W1RBP1</accession>
<gene>
    <name evidence="3" type="ORF">AUR64_06255</name>
</gene>
<dbReference type="STRING" id="1514971.AUR64_06255"/>
<proteinExistence type="inferred from homology"/>
<dbReference type="Gene3D" id="3.40.50.150">
    <property type="entry name" value="Vaccinia Virus protein VP39"/>
    <property type="match status" value="1"/>
</dbReference>
<protein>
    <recommendedName>
        <fullName evidence="2">UPF0146 protein AUR64_06255</fullName>
    </recommendedName>
</protein>
<dbReference type="EMBL" id="LOPU01000016">
    <property type="protein sequence ID" value="KTG10790.1"/>
    <property type="molecule type" value="Genomic_DNA"/>
</dbReference>
<evidence type="ECO:0000256" key="2">
    <source>
        <dbReference type="HAMAP-Rule" id="MF_00341"/>
    </source>
</evidence>
<dbReference type="OrthoDB" id="59816at2157"/>
<dbReference type="Pfam" id="PF03686">
    <property type="entry name" value="UPF0146"/>
    <property type="match status" value="1"/>
</dbReference>
<name>A0A0W1RBP1_9EURY</name>
<dbReference type="RefSeq" id="WP_058580588.1">
    <property type="nucleotide sequence ID" value="NZ_LOPU01000016.1"/>
</dbReference>
<comment type="similarity">
    <text evidence="1 2">Belongs to the UPF0146 family.</text>
</comment>
<dbReference type="Proteomes" id="UP000054387">
    <property type="component" value="Unassembled WGS sequence"/>
</dbReference>
<keyword evidence="4" id="KW-1185">Reference proteome</keyword>
<dbReference type="AlphaFoldDB" id="A0A0W1RBP1"/>
<organism evidence="3 4">
    <name type="scientific">Haloprofundus marisrubri</name>
    <dbReference type="NCBI Taxonomy" id="1514971"/>
    <lineage>
        <taxon>Archaea</taxon>
        <taxon>Methanobacteriati</taxon>
        <taxon>Methanobacteriota</taxon>
        <taxon>Stenosarchaea group</taxon>
        <taxon>Halobacteria</taxon>
        <taxon>Halobacteriales</taxon>
        <taxon>Haloferacaceae</taxon>
        <taxon>Haloprofundus</taxon>
    </lineage>
</organism>